<evidence type="ECO:0000256" key="4">
    <source>
        <dbReference type="ARBA" id="ARBA00022475"/>
    </source>
</evidence>
<comment type="similarity">
    <text evidence="2 8">Belongs to the 4-toluene sulfonate uptake permease (TSUP) (TC 2.A.102) family.</text>
</comment>
<dbReference type="AlphaFoldDB" id="V5WJV2"/>
<feature type="transmembrane region" description="Helical" evidence="8">
    <location>
        <begin position="70"/>
        <end position="95"/>
    </location>
</feature>
<feature type="transmembrane region" description="Helical" evidence="8">
    <location>
        <begin position="101"/>
        <end position="121"/>
    </location>
</feature>
<evidence type="ECO:0000313" key="10">
    <source>
        <dbReference type="Proteomes" id="UP000018680"/>
    </source>
</evidence>
<feature type="transmembrane region" description="Helical" evidence="8">
    <location>
        <begin position="133"/>
        <end position="166"/>
    </location>
</feature>
<evidence type="ECO:0000256" key="1">
    <source>
        <dbReference type="ARBA" id="ARBA00004651"/>
    </source>
</evidence>
<name>V5WJV2_9SPIO</name>
<proteinExistence type="inferred from homology"/>
<organism evidence="9 10">
    <name type="scientific">Salinispira pacifica</name>
    <dbReference type="NCBI Taxonomy" id="1307761"/>
    <lineage>
        <taxon>Bacteria</taxon>
        <taxon>Pseudomonadati</taxon>
        <taxon>Spirochaetota</taxon>
        <taxon>Spirochaetia</taxon>
        <taxon>Spirochaetales</taxon>
        <taxon>Spirochaetaceae</taxon>
        <taxon>Salinispira</taxon>
    </lineage>
</organism>
<evidence type="ECO:0000256" key="2">
    <source>
        <dbReference type="ARBA" id="ARBA00009142"/>
    </source>
</evidence>
<accession>V5WJV2</accession>
<feature type="transmembrane region" description="Helical" evidence="8">
    <location>
        <begin position="29"/>
        <end position="49"/>
    </location>
</feature>
<keyword evidence="3" id="KW-0813">Transport</keyword>
<dbReference type="InterPro" id="IPR002781">
    <property type="entry name" value="TM_pro_TauE-like"/>
</dbReference>
<dbReference type="EMBL" id="CP006939">
    <property type="protein sequence ID" value="AHC15940.1"/>
    <property type="molecule type" value="Genomic_DNA"/>
</dbReference>
<dbReference type="GO" id="GO:0005886">
    <property type="term" value="C:plasma membrane"/>
    <property type="evidence" value="ECO:0007669"/>
    <property type="project" value="UniProtKB-SubCell"/>
</dbReference>
<dbReference type="HOGENOM" id="CLU_045498_2_3_12"/>
<feature type="transmembrane region" description="Helical" evidence="8">
    <location>
        <begin position="201"/>
        <end position="223"/>
    </location>
</feature>
<feature type="transmembrane region" description="Helical" evidence="8">
    <location>
        <begin position="172"/>
        <end position="194"/>
    </location>
</feature>
<dbReference type="PANTHER" id="PTHR30269">
    <property type="entry name" value="TRANSMEMBRANE PROTEIN YFCA"/>
    <property type="match status" value="1"/>
</dbReference>
<keyword evidence="4 8" id="KW-1003">Cell membrane</keyword>
<evidence type="ECO:0000256" key="5">
    <source>
        <dbReference type="ARBA" id="ARBA00022692"/>
    </source>
</evidence>
<evidence type="ECO:0000256" key="6">
    <source>
        <dbReference type="ARBA" id="ARBA00022989"/>
    </source>
</evidence>
<dbReference type="PANTHER" id="PTHR30269:SF0">
    <property type="entry name" value="MEMBRANE TRANSPORTER PROTEIN YFCA-RELATED"/>
    <property type="match status" value="1"/>
</dbReference>
<dbReference type="PATRIC" id="fig|1307761.3.peg.2580"/>
<dbReference type="Pfam" id="PF01925">
    <property type="entry name" value="TauE"/>
    <property type="match status" value="1"/>
</dbReference>
<protein>
    <recommendedName>
        <fullName evidence="8">Probable membrane transporter protein</fullName>
    </recommendedName>
</protein>
<dbReference type="eggNOG" id="COG0730">
    <property type="taxonomic scope" value="Bacteria"/>
</dbReference>
<gene>
    <name evidence="9" type="ORF">L21SP2_2588</name>
</gene>
<dbReference type="STRING" id="1307761.L21SP2_2588"/>
<dbReference type="InterPro" id="IPR052017">
    <property type="entry name" value="TSUP"/>
</dbReference>
<dbReference type="RefSeq" id="WP_024268841.1">
    <property type="nucleotide sequence ID" value="NC_023035.1"/>
</dbReference>
<keyword evidence="6 8" id="KW-1133">Transmembrane helix</keyword>
<feature type="transmembrane region" description="Helical" evidence="8">
    <location>
        <begin position="229"/>
        <end position="247"/>
    </location>
</feature>
<sequence length="249" mass="26239">MEVSLVSIIVIIAAGTAAGFINVVAGGGSLITVPTLIFLGIPPVMANGTNRIAILSQNALAVGRFRQKGYFPWKAGLTLGITAAAGALAGSMIAVEISGELFSKILSGVMIMVLILTLLGNKRKQAGDEIIRRWWLLVPVFFLVGIYGGFIQAGVGFIIIAAFSLISGTNLVMTNAIKVMVVFLYTIPSLIIFIINGEVAWIAGIALAVGNATGGWLGAHFSVQKGDKWIKVILTVTVLAMAVRLFFFS</sequence>
<keyword evidence="10" id="KW-1185">Reference proteome</keyword>
<comment type="subcellular location">
    <subcellularLocation>
        <location evidence="1 8">Cell membrane</location>
        <topology evidence="1 8">Multi-pass membrane protein</topology>
    </subcellularLocation>
</comment>
<keyword evidence="5 8" id="KW-0812">Transmembrane</keyword>
<evidence type="ECO:0000256" key="7">
    <source>
        <dbReference type="ARBA" id="ARBA00023136"/>
    </source>
</evidence>
<keyword evidence="7 8" id="KW-0472">Membrane</keyword>
<evidence type="ECO:0000256" key="8">
    <source>
        <dbReference type="RuleBase" id="RU363041"/>
    </source>
</evidence>
<reference evidence="9 10" key="1">
    <citation type="journal article" date="2015" name="Stand. Genomic Sci.">
        <title>Complete genome sequence and description of Salinispira pacifica gen. nov., sp. nov., a novel spirochaete isolated form a hypersaline microbial mat.</title>
        <authorList>
            <person name="Ben Hania W."/>
            <person name="Joseph M."/>
            <person name="Schumann P."/>
            <person name="Bunk B."/>
            <person name="Fiebig A."/>
            <person name="Sproer C."/>
            <person name="Klenk H.P."/>
            <person name="Fardeau M.L."/>
            <person name="Spring S."/>
        </authorList>
    </citation>
    <scope>NUCLEOTIDE SEQUENCE [LARGE SCALE GENOMIC DNA]</scope>
    <source>
        <strain evidence="9 10">L21-RPul-D2</strain>
    </source>
</reference>
<evidence type="ECO:0000256" key="3">
    <source>
        <dbReference type="ARBA" id="ARBA00022448"/>
    </source>
</evidence>
<evidence type="ECO:0000313" key="9">
    <source>
        <dbReference type="EMBL" id="AHC15940.1"/>
    </source>
</evidence>
<dbReference type="KEGG" id="slr:L21SP2_2588"/>
<dbReference type="Proteomes" id="UP000018680">
    <property type="component" value="Chromosome"/>
</dbReference>